<proteinExistence type="predicted"/>
<dbReference type="InterPro" id="IPR055420">
    <property type="entry name" value="IgD3_Trs65"/>
</dbReference>
<dbReference type="PANTHER" id="PTHR28159">
    <property type="entry name" value="TRAFFICKING PROTEIN PARTICLE COMPLEX II-SPECIFIC SUBUNIT 65"/>
    <property type="match status" value="1"/>
</dbReference>
<accession>A0A084GBD1</accession>
<dbReference type="GeneID" id="27722759"/>
<sequence length="615" mass="66931">MAVPEDDLLSAGDSDSDTRFVEQSQLSYIIPFETDLTLEELFKNVDSSAPILDSIPRRKTLFFDETVNVLLVLRTPWADERILRSHFSRLVISLETHIINTATADHESPSPPGQDVIFTGTVQDMDDPFIVVDESDTGSDEDSDEDQQHEQHIYAVWKMAVFLARPRLRLRRPVAVFHASAGLQPVDQVESGRDSGYLQSGVPSGLNLLEAFGSDPALEGRTKPRLSALRVSRVAPLTDPKELTRSIKALKELKLDITPAVHSRVRIARPTMQPPNSTLIAVLEVDFGGNTPCDITIDKITPHLRGGTVEDLNDQPGSELLPMTCAAHDHATFLYSLLPSDLDDIVKNPIRDLDITIEATANLAPKCTPKLNLSWTTPLDFTIPVNPGFGPAMQPIQRSHRPSQLSIGGGESSFTAPSVSRPDALPTLEAATTRTETTIPDLGITITFSAPSDPIYPGDVFSWTVYVVNRTSNRNSASPRKLAIVALPKRRRVDHHRVLRPPSVSHPRPASIANAASTATSNPDSAEQVADAVLDENIVHAMHKNSTLDAPDVVCLSSDVRVGPLAAGTCHVAELKFMALREGVLGVEAVRVVDLGSQEHVDVRELPIIVVGKSP</sequence>
<dbReference type="GO" id="GO:1990071">
    <property type="term" value="C:TRAPPII protein complex"/>
    <property type="evidence" value="ECO:0007669"/>
    <property type="project" value="InterPro"/>
</dbReference>
<feature type="compositionally biased region" description="Polar residues" evidence="1">
    <location>
        <begin position="402"/>
        <end position="418"/>
    </location>
</feature>
<dbReference type="KEGG" id="sapo:SAPIO_CDS3687"/>
<gene>
    <name evidence="3" type="ORF">SAPIO_CDS3687</name>
</gene>
<dbReference type="AlphaFoldDB" id="A0A084GBD1"/>
<dbReference type="InterPro" id="IPR024662">
    <property type="entry name" value="Trs65"/>
</dbReference>
<dbReference type="PANTHER" id="PTHR28159:SF1">
    <property type="entry name" value="TRAFFICKING PROTEIN PARTICLE COMPLEX II-SPECIFIC SUBUNIT 65"/>
    <property type="match status" value="1"/>
</dbReference>
<feature type="domain" description="Trafficking protein particle complex II-specific subunit 65 IgD3" evidence="2">
    <location>
        <begin position="421"/>
        <end position="611"/>
    </location>
</feature>
<dbReference type="GO" id="GO:0006891">
    <property type="term" value="P:intra-Golgi vesicle-mediated transport"/>
    <property type="evidence" value="ECO:0007669"/>
    <property type="project" value="InterPro"/>
</dbReference>
<evidence type="ECO:0000313" key="4">
    <source>
        <dbReference type="Proteomes" id="UP000028545"/>
    </source>
</evidence>
<dbReference type="GO" id="GO:0005802">
    <property type="term" value="C:trans-Golgi network"/>
    <property type="evidence" value="ECO:0007669"/>
    <property type="project" value="TreeGrafter"/>
</dbReference>
<dbReference type="VEuPathDB" id="FungiDB:SAPIO_CDS3687"/>
<keyword evidence="4" id="KW-1185">Reference proteome</keyword>
<organism evidence="3 4">
    <name type="scientific">Pseudallescheria apiosperma</name>
    <name type="common">Scedosporium apiospermum</name>
    <dbReference type="NCBI Taxonomy" id="563466"/>
    <lineage>
        <taxon>Eukaryota</taxon>
        <taxon>Fungi</taxon>
        <taxon>Dikarya</taxon>
        <taxon>Ascomycota</taxon>
        <taxon>Pezizomycotina</taxon>
        <taxon>Sordariomycetes</taxon>
        <taxon>Hypocreomycetidae</taxon>
        <taxon>Microascales</taxon>
        <taxon>Microascaceae</taxon>
        <taxon>Scedosporium</taxon>
    </lineage>
</organism>
<evidence type="ECO:0000313" key="3">
    <source>
        <dbReference type="EMBL" id="KEZ44643.1"/>
    </source>
</evidence>
<feature type="compositionally biased region" description="Low complexity" evidence="1">
    <location>
        <begin position="509"/>
        <end position="526"/>
    </location>
</feature>
<feature type="region of interest" description="Disordered" evidence="1">
    <location>
        <begin position="399"/>
        <end position="422"/>
    </location>
</feature>
<feature type="region of interest" description="Disordered" evidence="1">
    <location>
        <begin position="500"/>
        <end position="527"/>
    </location>
</feature>
<dbReference type="Pfam" id="PF12735">
    <property type="entry name" value="IgD3_Trs65"/>
    <property type="match status" value="1"/>
</dbReference>
<reference evidence="3 4" key="1">
    <citation type="journal article" date="2014" name="Genome Announc.">
        <title>Draft genome sequence of the pathogenic fungus Scedosporium apiospermum.</title>
        <authorList>
            <person name="Vandeputte P."/>
            <person name="Ghamrawi S."/>
            <person name="Rechenmann M."/>
            <person name="Iltis A."/>
            <person name="Giraud S."/>
            <person name="Fleury M."/>
            <person name="Thornton C."/>
            <person name="Delhaes L."/>
            <person name="Meyer W."/>
            <person name="Papon N."/>
            <person name="Bouchara J.P."/>
        </authorList>
    </citation>
    <scope>NUCLEOTIDE SEQUENCE [LARGE SCALE GENOMIC DNA]</scope>
    <source>
        <strain evidence="3 4">IHEM 14462</strain>
    </source>
</reference>
<dbReference type="Proteomes" id="UP000028545">
    <property type="component" value="Unassembled WGS sequence"/>
</dbReference>
<dbReference type="OrthoDB" id="5345392at2759"/>
<dbReference type="HOGENOM" id="CLU_015118_0_0_1"/>
<protein>
    <recommendedName>
        <fullName evidence="2">Trafficking protein particle complex II-specific subunit 65 IgD3 domain-containing protein</fullName>
    </recommendedName>
</protein>
<evidence type="ECO:0000256" key="1">
    <source>
        <dbReference type="SAM" id="MobiDB-lite"/>
    </source>
</evidence>
<comment type="caution">
    <text evidence="3">The sequence shown here is derived from an EMBL/GenBank/DDBJ whole genome shotgun (WGS) entry which is preliminary data.</text>
</comment>
<name>A0A084GBD1_PSEDA</name>
<dbReference type="OMA" id="IFSWTVY"/>
<evidence type="ECO:0000259" key="2">
    <source>
        <dbReference type="Pfam" id="PF12735"/>
    </source>
</evidence>
<dbReference type="RefSeq" id="XP_016644442.1">
    <property type="nucleotide sequence ID" value="XM_016786436.1"/>
</dbReference>
<dbReference type="EMBL" id="JOWA01000088">
    <property type="protein sequence ID" value="KEZ44643.1"/>
    <property type="molecule type" value="Genomic_DNA"/>
</dbReference>